<evidence type="ECO:0000313" key="2">
    <source>
        <dbReference type="Proteomes" id="UP001056120"/>
    </source>
</evidence>
<accession>A0ACB9I3S2</accession>
<reference evidence="2" key="1">
    <citation type="journal article" date="2022" name="Mol. Ecol. Resour.">
        <title>The genomes of chicory, endive, great burdock and yacon provide insights into Asteraceae palaeo-polyploidization history and plant inulin production.</title>
        <authorList>
            <person name="Fan W."/>
            <person name="Wang S."/>
            <person name="Wang H."/>
            <person name="Wang A."/>
            <person name="Jiang F."/>
            <person name="Liu H."/>
            <person name="Zhao H."/>
            <person name="Xu D."/>
            <person name="Zhang Y."/>
        </authorList>
    </citation>
    <scope>NUCLEOTIDE SEQUENCE [LARGE SCALE GENOMIC DNA]</scope>
    <source>
        <strain evidence="2">cv. Yunnan</strain>
    </source>
</reference>
<sequence length="120" mass="13108">MLPLESADGSLVIPYGSNEVGPSGLRDLSSNGASTFASLYRQDAMVYETNGGSDSFPIISRIPNQLSASLNATAAAELPCPVKLRIWPYDLKSLVLFLKLKDVVYQYHTWANGKEQLKTK</sequence>
<keyword evidence="2" id="KW-1185">Reference proteome</keyword>
<dbReference type="Proteomes" id="UP001056120">
    <property type="component" value="Linkage Group LG10"/>
</dbReference>
<gene>
    <name evidence="1" type="ORF">L1987_30999</name>
</gene>
<name>A0ACB9I3S2_9ASTR</name>
<reference evidence="1 2" key="2">
    <citation type="journal article" date="2022" name="Mol. Ecol. Resour.">
        <title>The genomes of chicory, endive, great burdock and yacon provide insights into Asteraceae paleo-polyploidization history and plant inulin production.</title>
        <authorList>
            <person name="Fan W."/>
            <person name="Wang S."/>
            <person name="Wang H."/>
            <person name="Wang A."/>
            <person name="Jiang F."/>
            <person name="Liu H."/>
            <person name="Zhao H."/>
            <person name="Xu D."/>
            <person name="Zhang Y."/>
        </authorList>
    </citation>
    <scope>NUCLEOTIDE SEQUENCE [LARGE SCALE GENOMIC DNA]</scope>
    <source>
        <strain evidence="2">cv. Yunnan</strain>
        <tissue evidence="1">Leaves</tissue>
    </source>
</reference>
<dbReference type="EMBL" id="CM042027">
    <property type="protein sequence ID" value="KAI3802854.1"/>
    <property type="molecule type" value="Genomic_DNA"/>
</dbReference>
<evidence type="ECO:0000313" key="1">
    <source>
        <dbReference type="EMBL" id="KAI3802854.1"/>
    </source>
</evidence>
<protein>
    <submittedName>
        <fullName evidence="1">Uncharacterized protein</fullName>
    </submittedName>
</protein>
<proteinExistence type="predicted"/>
<comment type="caution">
    <text evidence="1">The sequence shown here is derived from an EMBL/GenBank/DDBJ whole genome shotgun (WGS) entry which is preliminary data.</text>
</comment>
<organism evidence="1 2">
    <name type="scientific">Smallanthus sonchifolius</name>
    <dbReference type="NCBI Taxonomy" id="185202"/>
    <lineage>
        <taxon>Eukaryota</taxon>
        <taxon>Viridiplantae</taxon>
        <taxon>Streptophyta</taxon>
        <taxon>Embryophyta</taxon>
        <taxon>Tracheophyta</taxon>
        <taxon>Spermatophyta</taxon>
        <taxon>Magnoliopsida</taxon>
        <taxon>eudicotyledons</taxon>
        <taxon>Gunneridae</taxon>
        <taxon>Pentapetalae</taxon>
        <taxon>asterids</taxon>
        <taxon>campanulids</taxon>
        <taxon>Asterales</taxon>
        <taxon>Asteraceae</taxon>
        <taxon>Asteroideae</taxon>
        <taxon>Heliantheae alliance</taxon>
        <taxon>Millerieae</taxon>
        <taxon>Smallanthus</taxon>
    </lineage>
</organism>